<feature type="transmembrane region" description="Helical" evidence="2">
    <location>
        <begin position="20"/>
        <end position="40"/>
    </location>
</feature>
<dbReference type="eggNOG" id="ENOG5033EJN">
    <property type="taxonomic scope" value="Bacteria"/>
</dbReference>
<sequence length="64" mass="6675">MSAPTTNVERQAARHRAPIWGMLIALIFGGIMGAAITLTATSGDDPEGADTMIDGRTGEETVTE</sequence>
<accession>A3U453</accession>
<keyword evidence="2" id="KW-0812">Transmembrane</keyword>
<gene>
    <name evidence="3" type="ORF">OB2597_00025</name>
</gene>
<dbReference type="AlphaFoldDB" id="A3U453"/>
<evidence type="ECO:0000313" key="4">
    <source>
        <dbReference type="Proteomes" id="UP000004318"/>
    </source>
</evidence>
<organism evidence="3 4">
    <name type="scientific">Pseudooceanicola batsensis (strain ATCC BAA-863 / DSM 15984 / KCTC 12145 / HTCC2597)</name>
    <name type="common">Oceanicola batsensis</name>
    <dbReference type="NCBI Taxonomy" id="252305"/>
    <lineage>
        <taxon>Bacteria</taxon>
        <taxon>Pseudomonadati</taxon>
        <taxon>Pseudomonadota</taxon>
        <taxon>Alphaproteobacteria</taxon>
        <taxon>Rhodobacterales</taxon>
        <taxon>Paracoccaceae</taxon>
        <taxon>Pseudooceanicola</taxon>
    </lineage>
</organism>
<feature type="region of interest" description="Disordered" evidence="1">
    <location>
        <begin position="40"/>
        <end position="64"/>
    </location>
</feature>
<keyword evidence="4" id="KW-1185">Reference proteome</keyword>
<proteinExistence type="predicted"/>
<dbReference type="RefSeq" id="WP_009804259.1">
    <property type="nucleotide sequence ID" value="NZ_CH724131.1"/>
</dbReference>
<dbReference type="OrthoDB" id="7779177at2"/>
<comment type="caution">
    <text evidence="3">The sequence shown here is derived from an EMBL/GenBank/DDBJ whole genome shotgun (WGS) entry which is preliminary data.</text>
</comment>
<evidence type="ECO:0000313" key="3">
    <source>
        <dbReference type="EMBL" id="EAQ01040.1"/>
    </source>
</evidence>
<keyword evidence="2" id="KW-1133">Transmembrane helix</keyword>
<keyword evidence="2" id="KW-0472">Membrane</keyword>
<evidence type="ECO:0000256" key="2">
    <source>
        <dbReference type="SAM" id="Phobius"/>
    </source>
</evidence>
<reference evidence="3 4" key="1">
    <citation type="journal article" date="2010" name="J. Bacteriol.">
        <title>Genome sequences of Oceanicola granulosus HTCC2516(T) and Oceanicola batsensis HTCC2597(TDelta).</title>
        <authorList>
            <person name="Thrash J.C."/>
            <person name="Cho J.C."/>
            <person name="Vergin K.L."/>
            <person name="Giovannoni S.J."/>
        </authorList>
    </citation>
    <scope>NUCLEOTIDE SEQUENCE [LARGE SCALE GENOMIC DNA]</scope>
    <source>
        <strain evidence="4">ATCC BAA-863 / DSM 15984 / KCTC 12145 / HTCC2597</strain>
    </source>
</reference>
<evidence type="ECO:0000256" key="1">
    <source>
        <dbReference type="SAM" id="MobiDB-lite"/>
    </source>
</evidence>
<dbReference type="STRING" id="252305.OB2597_00025"/>
<protein>
    <submittedName>
        <fullName evidence="3">Uncharacterized protein</fullName>
    </submittedName>
</protein>
<dbReference type="HOGENOM" id="CLU_187699_0_0_5"/>
<name>A3U453_PSEBH</name>
<dbReference type="EMBL" id="AAMO01000020">
    <property type="protein sequence ID" value="EAQ01040.1"/>
    <property type="molecule type" value="Genomic_DNA"/>
</dbReference>
<dbReference type="Proteomes" id="UP000004318">
    <property type="component" value="Unassembled WGS sequence"/>
</dbReference>